<dbReference type="InterPro" id="IPR023198">
    <property type="entry name" value="PGP-like_dom2"/>
</dbReference>
<dbReference type="Gene3D" id="3.40.50.1000">
    <property type="entry name" value="HAD superfamily/HAD-like"/>
    <property type="match status" value="1"/>
</dbReference>
<dbReference type="CDD" id="cd07505">
    <property type="entry name" value="HAD_BPGM-like"/>
    <property type="match status" value="1"/>
</dbReference>
<proteinExistence type="predicted"/>
<dbReference type="PRINTS" id="PR00413">
    <property type="entry name" value="HADHALOGNASE"/>
</dbReference>
<dbReference type="SUPFAM" id="SSF56784">
    <property type="entry name" value="HAD-like"/>
    <property type="match status" value="1"/>
</dbReference>
<dbReference type="SFLD" id="SFLDG01129">
    <property type="entry name" value="C1.5:_HAD__Beta-PGM__Phosphata"/>
    <property type="match status" value="1"/>
</dbReference>
<dbReference type="SFLD" id="SFLDS00003">
    <property type="entry name" value="Haloacid_Dehalogenase"/>
    <property type="match status" value="1"/>
</dbReference>
<dbReference type="Proteomes" id="UP001500102">
    <property type="component" value="Unassembled WGS sequence"/>
</dbReference>
<evidence type="ECO:0000313" key="2">
    <source>
        <dbReference type="Proteomes" id="UP001500102"/>
    </source>
</evidence>
<dbReference type="InterPro" id="IPR041492">
    <property type="entry name" value="HAD_2"/>
</dbReference>
<sequence length="248" mass="26403">MLDDACGRRPDGAVSAARRALYGRAARSDFPRTFGDWQPRAVVFDCDGLLMDTESLWIQTQRLVSESHGVLFDADLQHRLVGLPASRIGPLIASRAGQDPGLLVEQLLQVNMAMVAQSAVPMPGARSFVAAVSSRVPVAVASNSARRILDQTLLRGAFDGGFSVTISADEVANPKPEPDVYLAAVDALNLCPEDCLAFEDSEAGASAARSAGMKVIAIPASPDQKPMADLTRESLEATDLLNWVEGWA</sequence>
<accession>A0ABN2ZCF0</accession>
<dbReference type="PANTHER" id="PTHR18901:SF38">
    <property type="entry name" value="PSEUDOURIDINE-5'-PHOSPHATASE"/>
    <property type="match status" value="1"/>
</dbReference>
<dbReference type="NCBIfam" id="TIGR01509">
    <property type="entry name" value="HAD-SF-IA-v3"/>
    <property type="match status" value="1"/>
</dbReference>
<dbReference type="PANTHER" id="PTHR18901">
    <property type="entry name" value="2-DEOXYGLUCOSE-6-PHOSPHATE PHOSPHATASE 2"/>
    <property type="match status" value="1"/>
</dbReference>
<dbReference type="InterPro" id="IPR023214">
    <property type="entry name" value="HAD_sf"/>
</dbReference>
<comment type="caution">
    <text evidence="1">The sequence shown here is derived from an EMBL/GenBank/DDBJ whole genome shotgun (WGS) entry which is preliminary data.</text>
</comment>
<protein>
    <submittedName>
        <fullName evidence="1">HAD family phosphatase</fullName>
    </submittedName>
</protein>
<evidence type="ECO:0000313" key="1">
    <source>
        <dbReference type="EMBL" id="GAA2140038.1"/>
    </source>
</evidence>
<reference evidence="1 2" key="1">
    <citation type="journal article" date="2019" name="Int. J. Syst. Evol. Microbiol.">
        <title>The Global Catalogue of Microorganisms (GCM) 10K type strain sequencing project: providing services to taxonomists for standard genome sequencing and annotation.</title>
        <authorList>
            <consortium name="The Broad Institute Genomics Platform"/>
            <consortium name="The Broad Institute Genome Sequencing Center for Infectious Disease"/>
            <person name="Wu L."/>
            <person name="Ma J."/>
        </authorList>
    </citation>
    <scope>NUCLEOTIDE SEQUENCE [LARGE SCALE GENOMIC DNA]</scope>
    <source>
        <strain evidence="1 2">JCM 15921</strain>
    </source>
</reference>
<keyword evidence="2" id="KW-1185">Reference proteome</keyword>
<name>A0ABN2ZCF0_9MICC</name>
<gene>
    <name evidence="1" type="ORF">GCM10009825_27470</name>
</gene>
<dbReference type="InterPro" id="IPR036412">
    <property type="entry name" value="HAD-like_sf"/>
</dbReference>
<dbReference type="EMBL" id="BAAAQB010000037">
    <property type="protein sequence ID" value="GAA2140038.1"/>
    <property type="molecule type" value="Genomic_DNA"/>
</dbReference>
<dbReference type="Gene3D" id="1.10.150.240">
    <property type="entry name" value="Putative phosphatase, domain 2"/>
    <property type="match status" value="1"/>
</dbReference>
<organism evidence="1 2">
    <name type="scientific">Arthrobacter humicola</name>
    <dbReference type="NCBI Taxonomy" id="409291"/>
    <lineage>
        <taxon>Bacteria</taxon>
        <taxon>Bacillati</taxon>
        <taxon>Actinomycetota</taxon>
        <taxon>Actinomycetes</taxon>
        <taxon>Micrococcales</taxon>
        <taxon>Micrococcaceae</taxon>
        <taxon>Arthrobacter</taxon>
    </lineage>
</organism>
<dbReference type="InterPro" id="IPR006439">
    <property type="entry name" value="HAD-SF_hydro_IA"/>
</dbReference>
<dbReference type="Pfam" id="PF13419">
    <property type="entry name" value="HAD_2"/>
    <property type="match status" value="1"/>
</dbReference>